<evidence type="ECO:0000313" key="2">
    <source>
        <dbReference type="Proteomes" id="UP000199207"/>
    </source>
</evidence>
<accession>A0A1I1LEP0</accession>
<dbReference type="EMBL" id="FOLM01000005">
    <property type="protein sequence ID" value="SFC71489.1"/>
    <property type="molecule type" value="Genomic_DNA"/>
</dbReference>
<name>A0A1I1LEP0_9ACTN</name>
<evidence type="ECO:0000313" key="1">
    <source>
        <dbReference type="EMBL" id="SFC71489.1"/>
    </source>
</evidence>
<dbReference type="OrthoDB" id="4279290at2"/>
<sequence>MPHRATEVPSAARRMCAHCKQMTDTPIPVGAVHQNSGPGWTVYACPEDAARYLDRAGLWTALMDHALRCGPCRGTTDGPGCAIARTLHDAHRAAGKDSPGPGPAAS</sequence>
<gene>
    <name evidence="1" type="ORF">SAMN05421773_105187</name>
</gene>
<reference evidence="1 2" key="1">
    <citation type="submission" date="2016-10" db="EMBL/GenBank/DDBJ databases">
        <authorList>
            <person name="de Groot N.N."/>
        </authorList>
    </citation>
    <scope>NUCLEOTIDE SEQUENCE [LARGE SCALE GENOMIC DNA]</scope>
    <source>
        <strain evidence="1 2">CGMCC 4.5739</strain>
    </source>
</reference>
<keyword evidence="2" id="KW-1185">Reference proteome</keyword>
<proteinExistence type="predicted"/>
<dbReference type="Proteomes" id="UP000199207">
    <property type="component" value="Unassembled WGS sequence"/>
</dbReference>
<dbReference type="AlphaFoldDB" id="A0A1I1LEP0"/>
<protein>
    <submittedName>
        <fullName evidence="1">Uncharacterized protein</fullName>
    </submittedName>
</protein>
<organism evidence="1 2">
    <name type="scientific">Streptomyces aidingensis</name>
    <dbReference type="NCBI Taxonomy" id="910347"/>
    <lineage>
        <taxon>Bacteria</taxon>
        <taxon>Bacillati</taxon>
        <taxon>Actinomycetota</taxon>
        <taxon>Actinomycetes</taxon>
        <taxon>Kitasatosporales</taxon>
        <taxon>Streptomycetaceae</taxon>
        <taxon>Streptomyces</taxon>
    </lineage>
</organism>